<proteinExistence type="predicted"/>
<evidence type="ECO:0000313" key="2">
    <source>
        <dbReference type="Proteomes" id="UP001638806"/>
    </source>
</evidence>
<sequence length="114" mass="12383">MPIERKQSQCHLLPPSCKRDLGGSAAREVVYTTTGGSPGLSERTKGGGWTTANHRALVQAVRYVAANNSNKSDEPSHGVSVRNARYHGRPHMRRPYAGQIRACPGTEVSSETLR</sequence>
<comment type="caution">
    <text evidence="1">The sequence shown here is derived from an EMBL/GenBank/DDBJ whole genome shotgun (WGS) entry which is preliminary data.</text>
</comment>
<protein>
    <submittedName>
        <fullName evidence="1">Uncharacterized protein</fullName>
    </submittedName>
</protein>
<gene>
    <name evidence="1" type="ORF">ACCO45_008697</name>
</gene>
<organism evidence="1 2">
    <name type="scientific">Purpureocillium lilacinum</name>
    <name type="common">Paecilomyces lilacinus</name>
    <dbReference type="NCBI Taxonomy" id="33203"/>
    <lineage>
        <taxon>Eukaryota</taxon>
        <taxon>Fungi</taxon>
        <taxon>Dikarya</taxon>
        <taxon>Ascomycota</taxon>
        <taxon>Pezizomycotina</taxon>
        <taxon>Sordariomycetes</taxon>
        <taxon>Hypocreomycetidae</taxon>
        <taxon>Hypocreales</taxon>
        <taxon>Ophiocordycipitaceae</taxon>
        <taxon>Purpureocillium</taxon>
    </lineage>
</organism>
<accession>A0ACC4DQH2</accession>
<dbReference type="EMBL" id="JBGNUJ010000007">
    <property type="protein sequence ID" value="KAL3958119.1"/>
    <property type="molecule type" value="Genomic_DNA"/>
</dbReference>
<evidence type="ECO:0000313" key="1">
    <source>
        <dbReference type="EMBL" id="KAL3958119.1"/>
    </source>
</evidence>
<keyword evidence="2" id="KW-1185">Reference proteome</keyword>
<reference evidence="1" key="1">
    <citation type="submission" date="2024-12" db="EMBL/GenBank/DDBJ databases">
        <title>Comparative genomics and development of molecular markers within Purpureocillium lilacinum and among Purpureocillium species.</title>
        <authorList>
            <person name="Yeh Z.-Y."/>
            <person name="Ni N.-T."/>
            <person name="Lo P.-H."/>
            <person name="Mushyakhwo K."/>
            <person name="Lin C.-F."/>
            <person name="Nai Y.-S."/>
        </authorList>
    </citation>
    <scope>NUCLEOTIDE SEQUENCE</scope>
    <source>
        <strain evidence="1">NCHU-NPUST-175</strain>
    </source>
</reference>
<name>A0ACC4DQH2_PURLI</name>
<dbReference type="Proteomes" id="UP001638806">
    <property type="component" value="Unassembled WGS sequence"/>
</dbReference>